<keyword evidence="2" id="KW-1185">Reference proteome</keyword>
<reference evidence="1 2" key="1">
    <citation type="submission" date="2023-03" db="EMBL/GenBank/DDBJ databases">
        <title>WGS of Methanotrichaceae archaeon Mx.</title>
        <authorList>
            <person name="Sorokin D.Y."/>
            <person name="Merkel A.Y."/>
        </authorList>
    </citation>
    <scope>NUCLEOTIDE SEQUENCE [LARGE SCALE GENOMIC DNA]</scope>
    <source>
        <strain evidence="1 2">Mx</strain>
    </source>
</reference>
<name>A0ABT5X4V3_9EURY</name>
<organism evidence="1 2">
    <name type="scientific">Candidatus Methanocrinis natronophilus</name>
    <dbReference type="NCBI Taxonomy" id="3033396"/>
    <lineage>
        <taxon>Archaea</taxon>
        <taxon>Methanobacteriati</taxon>
        <taxon>Methanobacteriota</taxon>
        <taxon>Stenosarchaea group</taxon>
        <taxon>Methanomicrobia</taxon>
        <taxon>Methanotrichales</taxon>
        <taxon>Methanotrichaceae</taxon>
        <taxon>Methanocrinis</taxon>
    </lineage>
</organism>
<accession>A0ABT5X4V3</accession>
<gene>
    <name evidence="1" type="ORF">P0O15_00860</name>
</gene>
<proteinExistence type="predicted"/>
<dbReference type="RefSeq" id="WP_316965490.1">
    <property type="nucleotide sequence ID" value="NZ_JARFPK010000002.1"/>
</dbReference>
<evidence type="ECO:0000313" key="2">
    <source>
        <dbReference type="Proteomes" id="UP001220010"/>
    </source>
</evidence>
<dbReference type="Proteomes" id="UP001220010">
    <property type="component" value="Unassembled WGS sequence"/>
</dbReference>
<protein>
    <submittedName>
        <fullName evidence="1">Uncharacterized protein</fullName>
    </submittedName>
</protein>
<dbReference type="EMBL" id="JARFPK010000002">
    <property type="protein sequence ID" value="MDF0589729.1"/>
    <property type="molecule type" value="Genomic_DNA"/>
</dbReference>
<comment type="caution">
    <text evidence="1">The sequence shown here is derived from an EMBL/GenBank/DDBJ whole genome shotgun (WGS) entry which is preliminary data.</text>
</comment>
<evidence type="ECO:0000313" key="1">
    <source>
        <dbReference type="EMBL" id="MDF0589729.1"/>
    </source>
</evidence>
<sequence length="56" mass="5969">MSLPPTQKDGAPLSASDSCGDFSEEFIADVLEAKREAELGLGRRFASVDDLIADLL</sequence>